<dbReference type="Gene3D" id="2.60.40.1220">
    <property type="match status" value="2"/>
</dbReference>
<evidence type="ECO:0000259" key="2">
    <source>
        <dbReference type="Pfam" id="PF13205"/>
    </source>
</evidence>
<dbReference type="InterPro" id="IPR014755">
    <property type="entry name" value="Cu-Rt/internalin_Ig-like"/>
</dbReference>
<protein>
    <recommendedName>
        <fullName evidence="2">SbsA Ig-like domain-containing protein</fullName>
    </recommendedName>
</protein>
<evidence type="ECO:0000256" key="1">
    <source>
        <dbReference type="ARBA" id="ARBA00022729"/>
    </source>
</evidence>
<dbReference type="RefSeq" id="WP_023559045.1">
    <property type="nucleotide sequence ID" value="NZ_KI629786.1"/>
</dbReference>
<proteinExistence type="predicted"/>
<dbReference type="PATRIC" id="fig|1408254.3.peg.5148"/>
<reference evidence="3 4" key="1">
    <citation type="journal article" date="2014" name="Genome Announc.">
        <title>Draft Genome Sequence of Brevibacillus panacihumi Strain W25, a Halotolerant Hydrocarbon-Degrading Bacterium.</title>
        <authorList>
            <person name="Wang X."/>
            <person name="Jin D."/>
            <person name="Zhou L."/>
            <person name="Wu L."/>
            <person name="An W."/>
            <person name="Chen Y."/>
            <person name="Zhao L."/>
        </authorList>
    </citation>
    <scope>NUCLEOTIDE SEQUENCE [LARGE SCALE GENOMIC DNA]</scope>
    <source>
        <strain evidence="3 4">W25</strain>
    </source>
</reference>
<gene>
    <name evidence="3" type="ORF">T458_26525</name>
</gene>
<evidence type="ECO:0000313" key="3">
    <source>
        <dbReference type="EMBL" id="EST51880.1"/>
    </source>
</evidence>
<feature type="domain" description="SbsA Ig-like" evidence="2">
    <location>
        <begin position="38"/>
        <end position="143"/>
    </location>
</feature>
<dbReference type="OrthoDB" id="2467194at2"/>
<dbReference type="eggNOG" id="COG2372">
    <property type="taxonomic scope" value="Bacteria"/>
</dbReference>
<dbReference type="AlphaFoldDB" id="V6M1T2"/>
<dbReference type="HOGENOM" id="CLU_1072290_0_0_9"/>
<dbReference type="Proteomes" id="UP000017973">
    <property type="component" value="Unassembled WGS sequence"/>
</dbReference>
<keyword evidence="4" id="KW-1185">Reference proteome</keyword>
<sequence>MGTWSRKWLHAACVVVLLLFSFGNPEYAQGKSPQQWDVSILPANGEKEVAADTLIVLKFSEQILLKGKKALTDKSVHTLVQLRDQKNKNVKFTAKWDKNNRTILVDPEGNLEEGQSYTITLLDKKLVNTTGVVNPKVTHSFTTKKAVDRIAPQAVILPGHGAKKVNVKEKITLQFVEDVRLANGEALVSKNAGSLVRITDGKGQSVAYTATWNKSKRTLTVKPKGGKWLPNTTYRIYLIPGKVKDMADNRNSAQSSQFSTGSK</sequence>
<evidence type="ECO:0000313" key="4">
    <source>
        <dbReference type="Proteomes" id="UP000017973"/>
    </source>
</evidence>
<accession>V6M1T2</accession>
<comment type="caution">
    <text evidence="3">The sequence shown here is derived from an EMBL/GenBank/DDBJ whole genome shotgun (WGS) entry which is preliminary data.</text>
</comment>
<organism evidence="3 4">
    <name type="scientific">Brevibacillus panacihumi W25</name>
    <dbReference type="NCBI Taxonomy" id="1408254"/>
    <lineage>
        <taxon>Bacteria</taxon>
        <taxon>Bacillati</taxon>
        <taxon>Bacillota</taxon>
        <taxon>Bacilli</taxon>
        <taxon>Bacillales</taxon>
        <taxon>Paenibacillaceae</taxon>
        <taxon>Brevibacillus</taxon>
    </lineage>
</organism>
<keyword evidence="1" id="KW-0732">Signal</keyword>
<feature type="domain" description="SbsA Ig-like" evidence="2">
    <location>
        <begin position="148"/>
        <end position="260"/>
    </location>
</feature>
<dbReference type="EMBL" id="AYJU01000018">
    <property type="protein sequence ID" value="EST51880.1"/>
    <property type="molecule type" value="Genomic_DNA"/>
</dbReference>
<name>V6M1T2_9BACL</name>
<dbReference type="Pfam" id="PF13205">
    <property type="entry name" value="Big_5"/>
    <property type="match status" value="2"/>
</dbReference>
<dbReference type="InterPro" id="IPR032812">
    <property type="entry name" value="SbsA_Ig"/>
</dbReference>
<dbReference type="STRING" id="1408254.T458_26525"/>